<feature type="transmembrane region" description="Helical" evidence="1">
    <location>
        <begin position="173"/>
        <end position="196"/>
    </location>
</feature>
<dbReference type="EMBL" id="JASBAN010000001">
    <property type="protein sequence ID" value="MDI2112893.1"/>
    <property type="molecule type" value="Genomic_DNA"/>
</dbReference>
<dbReference type="Pfam" id="PF02405">
    <property type="entry name" value="MlaE"/>
    <property type="match status" value="1"/>
</dbReference>
<gene>
    <name evidence="2" type="ORF">QJV33_06275</name>
</gene>
<keyword evidence="1" id="KW-1133">Transmembrane helix</keyword>
<feature type="transmembrane region" description="Helical" evidence="1">
    <location>
        <begin position="253"/>
        <end position="275"/>
    </location>
</feature>
<keyword evidence="3" id="KW-1185">Reference proteome</keyword>
<organism evidence="2 3">
    <name type="scientific">Commensalibacter nepenthis</name>
    <dbReference type="NCBI Taxonomy" id="3043872"/>
    <lineage>
        <taxon>Bacteria</taxon>
        <taxon>Pseudomonadati</taxon>
        <taxon>Pseudomonadota</taxon>
        <taxon>Alphaproteobacteria</taxon>
        <taxon>Acetobacterales</taxon>
        <taxon>Acetobacteraceae</taxon>
    </lineage>
</organism>
<dbReference type="Proteomes" id="UP001431775">
    <property type="component" value="Unassembled WGS sequence"/>
</dbReference>
<reference evidence="2" key="1">
    <citation type="submission" date="2023-05" db="EMBL/GenBank/DDBJ databases">
        <title>Whole genome sequence of Commensalibacter sp.</title>
        <authorList>
            <person name="Charoenyingcharoen P."/>
            <person name="Yukphan P."/>
        </authorList>
    </citation>
    <scope>NUCLEOTIDE SEQUENCE</scope>
    <source>
        <strain evidence="2">TBRC 10068</strain>
    </source>
</reference>
<feature type="transmembrane region" description="Helical" evidence="1">
    <location>
        <begin position="320"/>
        <end position="343"/>
    </location>
</feature>
<feature type="transmembrane region" description="Helical" evidence="1">
    <location>
        <begin position="355"/>
        <end position="378"/>
    </location>
</feature>
<keyword evidence="1" id="KW-0472">Membrane</keyword>
<dbReference type="PANTHER" id="PTHR30188">
    <property type="entry name" value="ABC TRANSPORTER PERMEASE PROTEIN-RELATED"/>
    <property type="match status" value="1"/>
</dbReference>
<evidence type="ECO:0000313" key="3">
    <source>
        <dbReference type="Proteomes" id="UP001431775"/>
    </source>
</evidence>
<feature type="transmembrane region" description="Helical" evidence="1">
    <location>
        <begin position="129"/>
        <end position="152"/>
    </location>
</feature>
<comment type="caution">
    <text evidence="2">The sequence shown here is derived from an EMBL/GenBank/DDBJ whole genome shotgun (WGS) entry which is preliminary data.</text>
</comment>
<keyword evidence="1" id="KW-0812">Transmembrane</keyword>
<sequence length="383" mass="41391">MTTDNKSSLPPQSPQWTLKFDNNKPILMLNGDWLAKNNNIPQLPDDIFKNCSANISVQINTDQLGSWDSGLVIFLWDVKNLASIKGISIDKDNLPVAAQQLVGLLNDRKPEPTTKPKYQFRPLYDLGEWTIHSLNSLGVTLQLFIFALKGVFKFLMGRSYMRLNDLLRDIRAAGPSALVIISVVNFLMGSILAFVGAVQLRKFSADAYVANLVGIATVRELAAVMTAIVISGRTGGAYAARIATMQGNEEIDALKVFGIPVTEYIILPSMLSLIITMPIMYLYACLMSIFGGLIVSLLMLKVSVIGFLYQTFGAVPFNQFIFGGTKTIAFAMFIGVSSCYIGMKSGRSAADVGVAATKAVVAGIVGVIALDAVFAVLADIIGI</sequence>
<dbReference type="RefSeq" id="WP_281462518.1">
    <property type="nucleotide sequence ID" value="NZ_JASBAN010000001.1"/>
</dbReference>
<dbReference type="PANTHER" id="PTHR30188:SF3">
    <property type="entry name" value="ABC TRANSPORTER PERMEASE"/>
    <property type="match status" value="1"/>
</dbReference>
<dbReference type="InterPro" id="IPR030802">
    <property type="entry name" value="Permease_MalE"/>
</dbReference>
<protein>
    <submittedName>
        <fullName evidence="2">ABC transporter permease</fullName>
    </submittedName>
</protein>
<evidence type="ECO:0000256" key="1">
    <source>
        <dbReference type="SAM" id="Phobius"/>
    </source>
</evidence>
<name>A0ABT6Q9J9_9PROT</name>
<feature type="transmembrane region" description="Helical" evidence="1">
    <location>
        <begin position="281"/>
        <end position="308"/>
    </location>
</feature>
<feature type="transmembrane region" description="Helical" evidence="1">
    <location>
        <begin position="208"/>
        <end position="232"/>
    </location>
</feature>
<proteinExistence type="predicted"/>
<accession>A0ABT6Q9J9</accession>
<evidence type="ECO:0000313" key="2">
    <source>
        <dbReference type="EMBL" id="MDI2112893.1"/>
    </source>
</evidence>